<gene>
    <name evidence="1" type="ORF">MarFTMF_046</name>
</gene>
<reference evidence="1" key="1">
    <citation type="submission" date="2023-07" db="EMBL/GenBank/DDBJ databases">
        <authorList>
            <person name="Xia Y."/>
        </authorList>
    </citation>
    <scope>NUCLEOTIDE SEQUENCE</scope>
    <source>
        <strain evidence="1">F</strain>
    </source>
</reference>
<evidence type="ECO:0000313" key="1">
    <source>
        <dbReference type="EMBL" id="WNL49562.1"/>
    </source>
</evidence>
<name>A0AA96J0F5_9VIRU</name>
<organism evidence="1">
    <name type="scientific">Marseillevirus sp</name>
    <dbReference type="NCBI Taxonomy" id="2809551"/>
    <lineage>
        <taxon>Viruses</taxon>
        <taxon>Varidnaviria</taxon>
        <taxon>Bamfordvirae</taxon>
        <taxon>Nucleocytoviricota</taxon>
        <taxon>Megaviricetes</taxon>
        <taxon>Pimascovirales</taxon>
        <taxon>Pimascovirales incertae sedis</taxon>
        <taxon>Marseilleviridae</taxon>
        <taxon>Marseillevirus</taxon>
    </lineage>
</organism>
<dbReference type="EMBL" id="OR343188">
    <property type="protein sequence ID" value="WNL49562.1"/>
    <property type="molecule type" value="Genomic_DNA"/>
</dbReference>
<sequence length="41" mass="5006">MGVSFSRLFSLWEEQTPEKDIELGEIFEDEENFEEQTQKYF</sequence>
<proteinExistence type="predicted"/>
<accession>A0AA96J0F5</accession>
<protein>
    <submittedName>
        <fullName evidence="1">Uncharacterized protein</fullName>
    </submittedName>
</protein>